<dbReference type="GO" id="GO:0004867">
    <property type="term" value="F:serine-type endopeptidase inhibitor activity"/>
    <property type="evidence" value="ECO:0007669"/>
    <property type="project" value="UniProtKB-KW"/>
</dbReference>
<evidence type="ECO:0000259" key="5">
    <source>
        <dbReference type="Pfam" id="PF01826"/>
    </source>
</evidence>
<dbReference type="PANTHER" id="PTHR23259">
    <property type="entry name" value="RIDDLE"/>
    <property type="match status" value="1"/>
</dbReference>
<gene>
    <name evidence="6" type="ORF">PMAYCL1PPCAC_28896</name>
</gene>
<dbReference type="InterPro" id="IPR036084">
    <property type="entry name" value="Ser_inhib-like_sf"/>
</dbReference>
<dbReference type="Pfam" id="PF01826">
    <property type="entry name" value="TIL"/>
    <property type="match status" value="2"/>
</dbReference>
<accession>A0AAN5D8C6</accession>
<evidence type="ECO:0000256" key="3">
    <source>
        <dbReference type="ARBA" id="ARBA00023157"/>
    </source>
</evidence>
<name>A0AAN5D8C6_9BILA</name>
<comment type="caution">
    <text evidence="6">The sequence shown here is derived from an EMBL/GenBank/DDBJ whole genome shotgun (WGS) entry which is preliminary data.</text>
</comment>
<dbReference type="CDD" id="cd19941">
    <property type="entry name" value="TIL"/>
    <property type="match status" value="1"/>
</dbReference>
<dbReference type="PANTHER" id="PTHR23259:SF70">
    <property type="entry name" value="ACCESSORY GLAND PROTEIN ACP62F-RELATED"/>
    <property type="match status" value="1"/>
</dbReference>
<evidence type="ECO:0000256" key="1">
    <source>
        <dbReference type="ARBA" id="ARBA00022690"/>
    </source>
</evidence>
<dbReference type="AlphaFoldDB" id="A0AAN5D8C6"/>
<dbReference type="EMBL" id="BTRK01000006">
    <property type="protein sequence ID" value="GMR58701.1"/>
    <property type="molecule type" value="Genomic_DNA"/>
</dbReference>
<feature type="chain" id="PRO_5042920528" description="TIL domain-containing protein" evidence="4">
    <location>
        <begin position="18"/>
        <end position="242"/>
    </location>
</feature>
<evidence type="ECO:0000313" key="7">
    <source>
        <dbReference type="Proteomes" id="UP001328107"/>
    </source>
</evidence>
<dbReference type="InterPro" id="IPR051368">
    <property type="entry name" value="SerProtInhib-TIL_Domain"/>
</dbReference>
<dbReference type="Proteomes" id="UP001328107">
    <property type="component" value="Unassembled WGS sequence"/>
</dbReference>
<keyword evidence="1" id="KW-0646">Protease inhibitor</keyword>
<organism evidence="6 7">
    <name type="scientific">Pristionchus mayeri</name>
    <dbReference type="NCBI Taxonomy" id="1317129"/>
    <lineage>
        <taxon>Eukaryota</taxon>
        <taxon>Metazoa</taxon>
        <taxon>Ecdysozoa</taxon>
        <taxon>Nematoda</taxon>
        <taxon>Chromadorea</taxon>
        <taxon>Rhabditida</taxon>
        <taxon>Rhabditina</taxon>
        <taxon>Diplogasteromorpha</taxon>
        <taxon>Diplogasteroidea</taxon>
        <taxon>Neodiplogasteridae</taxon>
        <taxon>Pristionchus</taxon>
    </lineage>
</organism>
<evidence type="ECO:0000256" key="2">
    <source>
        <dbReference type="ARBA" id="ARBA00022900"/>
    </source>
</evidence>
<dbReference type="InterPro" id="IPR002919">
    <property type="entry name" value="TIL_dom"/>
</dbReference>
<keyword evidence="4" id="KW-0732">Signal</keyword>
<proteinExistence type="predicted"/>
<feature type="domain" description="TIL" evidence="5">
    <location>
        <begin position="158"/>
        <end position="218"/>
    </location>
</feature>
<reference evidence="7" key="1">
    <citation type="submission" date="2022-10" db="EMBL/GenBank/DDBJ databases">
        <title>Genome assembly of Pristionchus species.</title>
        <authorList>
            <person name="Yoshida K."/>
            <person name="Sommer R.J."/>
        </authorList>
    </citation>
    <scope>NUCLEOTIDE SEQUENCE [LARGE SCALE GENOMIC DNA]</scope>
    <source>
        <strain evidence="7">RS5460</strain>
    </source>
</reference>
<evidence type="ECO:0000256" key="4">
    <source>
        <dbReference type="SAM" id="SignalP"/>
    </source>
</evidence>
<feature type="non-terminal residue" evidence="6">
    <location>
        <position position="1"/>
    </location>
</feature>
<keyword evidence="3" id="KW-1015">Disulfide bond</keyword>
<keyword evidence="2" id="KW-0722">Serine protease inhibitor</keyword>
<keyword evidence="7" id="KW-1185">Reference proteome</keyword>
<feature type="signal peptide" evidence="4">
    <location>
        <begin position="1"/>
        <end position="17"/>
    </location>
</feature>
<feature type="non-terminal residue" evidence="6">
    <location>
        <position position="242"/>
    </location>
</feature>
<feature type="domain" description="TIL" evidence="5">
    <location>
        <begin position="101"/>
        <end position="153"/>
    </location>
</feature>
<protein>
    <recommendedName>
        <fullName evidence="5">TIL domain-containing protein</fullName>
    </recommendedName>
</protein>
<sequence>TIFQLLLIASTVGLTTGEDACPALSCPFDSVCTRVIYHCSTAPCPPKLECVARAHSCLSTSCGPGEECVVKRKFCTRMEHIILSLPRCEHLPTCVPEFPRCPFGEVYRECNGVNCEPTCAARNLCTSGCGSGGCVCEEGLVRHEGRCIPPEMCPLPDCPLFEVWETCPGRCADLNCDNAEDRVDTLACKRDGCGSPRCVCYPGYVRGTNNECTPKRFCSQTSSFDSHSSAAFKKDKVKITPL</sequence>
<evidence type="ECO:0000313" key="6">
    <source>
        <dbReference type="EMBL" id="GMR58701.1"/>
    </source>
</evidence>
<dbReference type="SUPFAM" id="SSF57567">
    <property type="entry name" value="Serine protease inhibitors"/>
    <property type="match status" value="1"/>
</dbReference>
<dbReference type="Gene3D" id="2.10.25.10">
    <property type="entry name" value="Laminin"/>
    <property type="match status" value="2"/>
</dbReference>